<name>K5D5T0_RHOBT</name>
<accession>K5D5T0</accession>
<proteinExistence type="predicted"/>
<comment type="caution">
    <text evidence="1">The sequence shown here is derived from an EMBL/GenBank/DDBJ whole genome shotgun (WGS) entry which is preliminary data.</text>
</comment>
<evidence type="ECO:0000313" key="1">
    <source>
        <dbReference type="EMBL" id="EKK02072.1"/>
    </source>
</evidence>
<gene>
    <name evidence="1" type="ORF">RBSH_02619</name>
</gene>
<dbReference type="AlphaFoldDB" id="K5D5T0"/>
<evidence type="ECO:0000313" key="2">
    <source>
        <dbReference type="Proteomes" id="UP000007993"/>
    </source>
</evidence>
<reference evidence="1 2" key="1">
    <citation type="journal article" date="2013" name="Mar. Genomics">
        <title>Expression of sulfatases in Rhodopirellula baltica and the diversity of sulfatases in the genus Rhodopirellula.</title>
        <authorList>
            <person name="Wegner C.E."/>
            <person name="Richter-Heitmann T."/>
            <person name="Klindworth A."/>
            <person name="Klockow C."/>
            <person name="Richter M."/>
            <person name="Achstetter T."/>
            <person name="Glockner F.O."/>
            <person name="Harder J."/>
        </authorList>
    </citation>
    <scope>NUCLEOTIDE SEQUENCE [LARGE SCALE GENOMIC DNA]</scope>
    <source>
        <strain evidence="1 2">SH28</strain>
    </source>
</reference>
<organism evidence="1 2">
    <name type="scientific">Rhodopirellula baltica SH28</name>
    <dbReference type="NCBI Taxonomy" id="993517"/>
    <lineage>
        <taxon>Bacteria</taxon>
        <taxon>Pseudomonadati</taxon>
        <taxon>Planctomycetota</taxon>
        <taxon>Planctomycetia</taxon>
        <taxon>Pirellulales</taxon>
        <taxon>Pirellulaceae</taxon>
        <taxon>Rhodopirellula</taxon>
    </lineage>
</organism>
<dbReference type="EMBL" id="AMCW01000071">
    <property type="protein sequence ID" value="EKK02072.1"/>
    <property type="molecule type" value="Genomic_DNA"/>
</dbReference>
<sequence length="49" mass="5354">MNFVGSSADAQGTMGATTKFIVRDRCEFGVDSRFWLRDAADVVPVAAMR</sequence>
<protein>
    <submittedName>
        <fullName evidence="1">Uncharacterized protein</fullName>
    </submittedName>
</protein>
<dbReference type="Proteomes" id="UP000007993">
    <property type="component" value="Unassembled WGS sequence"/>
</dbReference>